<dbReference type="InParanoid" id="D8RCS9"/>
<dbReference type="KEGG" id="smo:SELMODRAFT_409889"/>
<sequence>MGGARHWRSAERSRNVHIASSSGALAQDAFVPEMEKKARNSLAVAHCDFCLEWKSTIEFLELSIDWCTSTHRKHMDYNSPPVPKLAGAFESNETYRYGTHADKPLTGHSWKRETWTHE</sequence>
<evidence type="ECO:0000313" key="2">
    <source>
        <dbReference type="Proteomes" id="UP000001514"/>
    </source>
</evidence>
<organism evidence="2">
    <name type="scientific">Selaginella moellendorffii</name>
    <name type="common">Spikemoss</name>
    <dbReference type="NCBI Taxonomy" id="88036"/>
    <lineage>
        <taxon>Eukaryota</taxon>
        <taxon>Viridiplantae</taxon>
        <taxon>Streptophyta</taxon>
        <taxon>Embryophyta</taxon>
        <taxon>Tracheophyta</taxon>
        <taxon>Lycopodiopsida</taxon>
        <taxon>Selaginellales</taxon>
        <taxon>Selaginellaceae</taxon>
        <taxon>Selaginella</taxon>
    </lineage>
</organism>
<dbReference type="AlphaFoldDB" id="D8RCS9"/>
<dbReference type="EMBL" id="GL377576">
    <property type="protein sequence ID" value="EFJ30190.1"/>
    <property type="molecule type" value="Genomic_DNA"/>
</dbReference>
<name>D8RCS9_SELML</name>
<dbReference type="Gramene" id="EFJ30190">
    <property type="protein sequence ID" value="EFJ30190"/>
    <property type="gene ID" value="SELMODRAFT_409889"/>
</dbReference>
<keyword evidence="2" id="KW-1185">Reference proteome</keyword>
<reference evidence="1 2" key="1">
    <citation type="journal article" date="2011" name="Science">
        <title>The Selaginella genome identifies genetic changes associated with the evolution of vascular plants.</title>
        <authorList>
            <person name="Banks J.A."/>
            <person name="Nishiyama T."/>
            <person name="Hasebe M."/>
            <person name="Bowman J.L."/>
            <person name="Gribskov M."/>
            <person name="dePamphilis C."/>
            <person name="Albert V.A."/>
            <person name="Aono N."/>
            <person name="Aoyama T."/>
            <person name="Ambrose B.A."/>
            <person name="Ashton N.W."/>
            <person name="Axtell M.J."/>
            <person name="Barker E."/>
            <person name="Barker M.S."/>
            <person name="Bennetzen J.L."/>
            <person name="Bonawitz N.D."/>
            <person name="Chapple C."/>
            <person name="Cheng C."/>
            <person name="Correa L.G."/>
            <person name="Dacre M."/>
            <person name="DeBarry J."/>
            <person name="Dreyer I."/>
            <person name="Elias M."/>
            <person name="Engstrom E.M."/>
            <person name="Estelle M."/>
            <person name="Feng L."/>
            <person name="Finet C."/>
            <person name="Floyd S.K."/>
            <person name="Frommer W.B."/>
            <person name="Fujita T."/>
            <person name="Gramzow L."/>
            <person name="Gutensohn M."/>
            <person name="Harholt J."/>
            <person name="Hattori M."/>
            <person name="Heyl A."/>
            <person name="Hirai T."/>
            <person name="Hiwatashi Y."/>
            <person name="Ishikawa M."/>
            <person name="Iwata M."/>
            <person name="Karol K.G."/>
            <person name="Koehler B."/>
            <person name="Kolukisaoglu U."/>
            <person name="Kubo M."/>
            <person name="Kurata T."/>
            <person name="Lalonde S."/>
            <person name="Li K."/>
            <person name="Li Y."/>
            <person name="Litt A."/>
            <person name="Lyons E."/>
            <person name="Manning G."/>
            <person name="Maruyama T."/>
            <person name="Michael T.P."/>
            <person name="Mikami K."/>
            <person name="Miyazaki S."/>
            <person name="Morinaga S."/>
            <person name="Murata T."/>
            <person name="Mueller-Roeber B."/>
            <person name="Nelson D.R."/>
            <person name="Obara M."/>
            <person name="Oguri Y."/>
            <person name="Olmstead R.G."/>
            <person name="Onodera N."/>
            <person name="Petersen B.L."/>
            <person name="Pils B."/>
            <person name="Prigge M."/>
            <person name="Rensing S.A."/>
            <person name="Riano-Pachon D.M."/>
            <person name="Roberts A.W."/>
            <person name="Sato Y."/>
            <person name="Scheller H.V."/>
            <person name="Schulz B."/>
            <person name="Schulz C."/>
            <person name="Shakirov E.V."/>
            <person name="Shibagaki N."/>
            <person name="Shinohara N."/>
            <person name="Shippen D.E."/>
            <person name="Soerensen I."/>
            <person name="Sotooka R."/>
            <person name="Sugimoto N."/>
            <person name="Sugita M."/>
            <person name="Sumikawa N."/>
            <person name="Tanurdzic M."/>
            <person name="Theissen G."/>
            <person name="Ulvskov P."/>
            <person name="Wakazuki S."/>
            <person name="Weng J.K."/>
            <person name="Willats W.W."/>
            <person name="Wipf D."/>
            <person name="Wolf P.G."/>
            <person name="Yang L."/>
            <person name="Zimmer A.D."/>
            <person name="Zhu Q."/>
            <person name="Mitros T."/>
            <person name="Hellsten U."/>
            <person name="Loque D."/>
            <person name="Otillar R."/>
            <person name="Salamov A."/>
            <person name="Schmutz J."/>
            <person name="Shapiro H."/>
            <person name="Lindquist E."/>
            <person name="Lucas S."/>
            <person name="Rokhsar D."/>
            <person name="Grigoriev I.V."/>
        </authorList>
    </citation>
    <scope>NUCLEOTIDE SEQUENCE [LARGE SCALE GENOMIC DNA]</scope>
</reference>
<gene>
    <name evidence="1" type="ORF">SELMODRAFT_409889</name>
</gene>
<dbReference type="HOGENOM" id="CLU_2077166_0_0_1"/>
<evidence type="ECO:0000313" key="1">
    <source>
        <dbReference type="EMBL" id="EFJ30190.1"/>
    </source>
</evidence>
<protein>
    <submittedName>
        <fullName evidence="1">Uncharacterized protein</fullName>
    </submittedName>
</protein>
<dbReference type="Proteomes" id="UP000001514">
    <property type="component" value="Unassembled WGS sequence"/>
</dbReference>
<proteinExistence type="predicted"/>
<accession>D8RCS9</accession>